<protein>
    <submittedName>
        <fullName evidence="2">Uncharacterized protein</fullName>
    </submittedName>
</protein>
<dbReference type="Proteomes" id="UP000306236">
    <property type="component" value="Unassembled WGS sequence"/>
</dbReference>
<keyword evidence="3" id="KW-1185">Reference proteome</keyword>
<dbReference type="EMBL" id="SSWX01000004">
    <property type="protein sequence ID" value="THJ35185.1"/>
    <property type="molecule type" value="Genomic_DNA"/>
</dbReference>
<keyword evidence="1" id="KW-0472">Membrane</keyword>
<gene>
    <name evidence="2" type="ORF">E8K88_04080</name>
</gene>
<dbReference type="RefSeq" id="WP_136405382.1">
    <property type="nucleotide sequence ID" value="NZ_SSWX01000004.1"/>
</dbReference>
<organism evidence="2 3">
    <name type="scientific">Lampropedia aestuarii</name>
    <dbReference type="NCBI Taxonomy" id="2562762"/>
    <lineage>
        <taxon>Bacteria</taxon>
        <taxon>Pseudomonadati</taxon>
        <taxon>Pseudomonadota</taxon>
        <taxon>Betaproteobacteria</taxon>
        <taxon>Burkholderiales</taxon>
        <taxon>Comamonadaceae</taxon>
        <taxon>Lampropedia</taxon>
    </lineage>
</organism>
<dbReference type="AlphaFoldDB" id="A0A4S5BVU5"/>
<sequence>MSRYKSAILLLLQIAIGSLIFAIIWIRTPSLWLITLPDGVWRLLQDGFNASCCEGIADVEFVGGLILGAFFSIVIIVMLRIAKRLMARVQQTHKGTPENAHR</sequence>
<evidence type="ECO:0000313" key="2">
    <source>
        <dbReference type="EMBL" id="THJ35185.1"/>
    </source>
</evidence>
<reference evidence="2 3" key="1">
    <citation type="submission" date="2019-04" db="EMBL/GenBank/DDBJ databases">
        <title>Lampropedia sp YIM MLB12 draf genome.</title>
        <authorList>
            <person name="Wang Y.-X."/>
        </authorList>
    </citation>
    <scope>NUCLEOTIDE SEQUENCE [LARGE SCALE GENOMIC DNA]</scope>
    <source>
        <strain evidence="2 3">YIM MLB12</strain>
    </source>
</reference>
<accession>A0A4S5BVU5</accession>
<feature type="transmembrane region" description="Helical" evidence="1">
    <location>
        <begin position="7"/>
        <end position="26"/>
    </location>
</feature>
<name>A0A4S5BVU5_9BURK</name>
<evidence type="ECO:0000313" key="3">
    <source>
        <dbReference type="Proteomes" id="UP000306236"/>
    </source>
</evidence>
<keyword evidence="1" id="KW-1133">Transmembrane helix</keyword>
<evidence type="ECO:0000256" key="1">
    <source>
        <dbReference type="SAM" id="Phobius"/>
    </source>
</evidence>
<keyword evidence="1" id="KW-0812">Transmembrane</keyword>
<comment type="caution">
    <text evidence="2">The sequence shown here is derived from an EMBL/GenBank/DDBJ whole genome shotgun (WGS) entry which is preliminary data.</text>
</comment>
<dbReference type="OrthoDB" id="9986199at2"/>
<feature type="transmembrane region" description="Helical" evidence="1">
    <location>
        <begin position="61"/>
        <end position="82"/>
    </location>
</feature>
<proteinExistence type="predicted"/>